<evidence type="ECO:0000259" key="15">
    <source>
        <dbReference type="PROSITE" id="PS51747"/>
    </source>
</evidence>
<dbReference type="InterPro" id="IPR050202">
    <property type="entry name" value="Cyt/Deoxycyt_deaminase"/>
</dbReference>
<dbReference type="NCBIfam" id="TIGR01354">
    <property type="entry name" value="cyt_deam_tetra"/>
    <property type="match status" value="1"/>
</dbReference>
<evidence type="ECO:0000256" key="1">
    <source>
        <dbReference type="ARBA" id="ARBA00001947"/>
    </source>
</evidence>
<evidence type="ECO:0000313" key="16">
    <source>
        <dbReference type="EMBL" id="OCW58057.1"/>
    </source>
</evidence>
<evidence type="ECO:0000256" key="14">
    <source>
        <dbReference type="RuleBase" id="RU364006"/>
    </source>
</evidence>
<dbReference type="EMBL" id="LQZT01000011">
    <property type="protein sequence ID" value="OCW58057.1"/>
    <property type="molecule type" value="Genomic_DNA"/>
</dbReference>
<organism evidence="16 17">
    <name type="scientific">Hoeflea olei</name>
    <dbReference type="NCBI Taxonomy" id="1480615"/>
    <lineage>
        <taxon>Bacteria</taxon>
        <taxon>Pseudomonadati</taxon>
        <taxon>Pseudomonadota</taxon>
        <taxon>Alphaproteobacteria</taxon>
        <taxon>Hyphomicrobiales</taxon>
        <taxon>Rhizobiaceae</taxon>
        <taxon>Hoeflea</taxon>
    </lineage>
</organism>
<accession>A0A1C1YX56</accession>
<dbReference type="InterPro" id="IPR016192">
    <property type="entry name" value="APOBEC/CMP_deaminase_Zn-bd"/>
</dbReference>
<dbReference type="FunFam" id="3.40.140.10:FF:000008">
    <property type="entry name" value="Cytidine deaminase"/>
    <property type="match status" value="1"/>
</dbReference>
<comment type="catalytic activity">
    <reaction evidence="10 14">
        <text>2'-deoxycytidine + H2O + H(+) = 2'-deoxyuridine + NH4(+)</text>
        <dbReference type="Rhea" id="RHEA:13433"/>
        <dbReference type="ChEBI" id="CHEBI:15377"/>
        <dbReference type="ChEBI" id="CHEBI:15378"/>
        <dbReference type="ChEBI" id="CHEBI:15698"/>
        <dbReference type="ChEBI" id="CHEBI:16450"/>
        <dbReference type="ChEBI" id="CHEBI:28938"/>
        <dbReference type="EC" id="3.5.4.5"/>
    </reaction>
</comment>
<evidence type="ECO:0000256" key="2">
    <source>
        <dbReference type="ARBA" id="ARBA00003949"/>
    </source>
</evidence>
<evidence type="ECO:0000256" key="12">
    <source>
        <dbReference type="PIRSR" id="PIRSR606262-1"/>
    </source>
</evidence>
<dbReference type="GO" id="GO:0055086">
    <property type="term" value="P:nucleobase-containing small molecule metabolic process"/>
    <property type="evidence" value="ECO:0007669"/>
    <property type="project" value="UniProtKB-ARBA"/>
</dbReference>
<evidence type="ECO:0000256" key="13">
    <source>
        <dbReference type="PIRSR" id="PIRSR606262-3"/>
    </source>
</evidence>
<reference evidence="16 17" key="1">
    <citation type="submission" date="2015-12" db="EMBL/GenBank/DDBJ databases">
        <authorList>
            <person name="Shamseldin A."/>
            <person name="Moawad H."/>
            <person name="Abd El-Rahim W.M."/>
            <person name="Sadowsky M.J."/>
        </authorList>
    </citation>
    <scope>NUCLEOTIDE SEQUENCE [LARGE SCALE GENOMIC DNA]</scope>
    <source>
        <strain evidence="16 17">JC234</strain>
    </source>
</reference>
<gene>
    <name evidence="16" type="ORF">AWJ14_01450</name>
</gene>
<evidence type="ECO:0000256" key="4">
    <source>
        <dbReference type="ARBA" id="ARBA00012783"/>
    </source>
</evidence>
<dbReference type="GO" id="GO:0005829">
    <property type="term" value="C:cytosol"/>
    <property type="evidence" value="ECO:0007669"/>
    <property type="project" value="TreeGrafter"/>
</dbReference>
<dbReference type="NCBIfam" id="NF004064">
    <property type="entry name" value="PRK05578.1"/>
    <property type="match status" value="1"/>
</dbReference>
<evidence type="ECO:0000256" key="5">
    <source>
        <dbReference type="ARBA" id="ARBA00018266"/>
    </source>
</evidence>
<dbReference type="GO" id="GO:0004126">
    <property type="term" value="F:cytidine deaminase activity"/>
    <property type="evidence" value="ECO:0007669"/>
    <property type="project" value="UniProtKB-UniRule"/>
</dbReference>
<dbReference type="InterPro" id="IPR016193">
    <property type="entry name" value="Cytidine_deaminase-like"/>
</dbReference>
<dbReference type="PROSITE" id="PS51747">
    <property type="entry name" value="CYT_DCMP_DEAMINASES_2"/>
    <property type="match status" value="1"/>
</dbReference>
<feature type="active site" description="Proton donor" evidence="12">
    <location>
        <position position="77"/>
    </location>
</feature>
<name>A0A1C1YX56_9HYPH</name>
<dbReference type="GO" id="GO:0042802">
    <property type="term" value="F:identical protein binding"/>
    <property type="evidence" value="ECO:0007669"/>
    <property type="project" value="UniProtKB-ARBA"/>
</dbReference>
<keyword evidence="7 14" id="KW-0378">Hydrolase</keyword>
<dbReference type="InterPro" id="IPR002125">
    <property type="entry name" value="CMP_dCMP_dom"/>
</dbReference>
<feature type="binding site" evidence="13">
    <location>
        <position position="111"/>
    </location>
    <ligand>
        <name>Zn(2+)</name>
        <dbReference type="ChEBI" id="CHEBI:29105"/>
        <note>catalytic</note>
    </ligand>
</feature>
<protein>
    <recommendedName>
        <fullName evidence="5 14">Cytidine deaminase</fullName>
        <ecNumber evidence="4 14">3.5.4.5</ecNumber>
    </recommendedName>
    <alternativeName>
        <fullName evidence="9 14">Cytidine aminohydrolase</fullName>
    </alternativeName>
</protein>
<dbReference type="CDD" id="cd01283">
    <property type="entry name" value="cytidine_deaminase"/>
    <property type="match status" value="1"/>
</dbReference>
<dbReference type="InterPro" id="IPR006262">
    <property type="entry name" value="Cyt_deam_tetra"/>
</dbReference>
<proteinExistence type="inferred from homology"/>
<comment type="similarity">
    <text evidence="3 14">Belongs to the cytidine and deoxycytidylate deaminase family.</text>
</comment>
<dbReference type="STRING" id="1480615.AWJ14_01450"/>
<dbReference type="PANTHER" id="PTHR11644:SF2">
    <property type="entry name" value="CYTIDINE DEAMINASE"/>
    <property type="match status" value="1"/>
</dbReference>
<feature type="binding site" evidence="13">
    <location>
        <position position="75"/>
    </location>
    <ligand>
        <name>Zn(2+)</name>
        <dbReference type="ChEBI" id="CHEBI:29105"/>
        <note>catalytic</note>
    </ligand>
</feature>
<comment type="caution">
    <text evidence="16">The sequence shown here is derived from an EMBL/GenBank/DDBJ whole genome shotgun (WGS) entry which is preliminary data.</text>
</comment>
<dbReference type="Proteomes" id="UP000094795">
    <property type="component" value="Unassembled WGS sequence"/>
</dbReference>
<evidence type="ECO:0000256" key="9">
    <source>
        <dbReference type="ARBA" id="ARBA00032005"/>
    </source>
</evidence>
<feature type="domain" description="CMP/dCMP-type deaminase" evidence="15">
    <location>
        <begin position="23"/>
        <end position="150"/>
    </location>
</feature>
<keyword evidence="8 13" id="KW-0862">Zinc</keyword>
<evidence type="ECO:0000256" key="7">
    <source>
        <dbReference type="ARBA" id="ARBA00022801"/>
    </source>
</evidence>
<comment type="function">
    <text evidence="2 14">This enzyme scavenges exogenous and endogenous cytidine and 2'-deoxycytidine for UMP synthesis.</text>
</comment>
<keyword evidence="6 13" id="KW-0479">Metal-binding</keyword>
<dbReference type="Pfam" id="PF00383">
    <property type="entry name" value="dCMP_cyt_deam_1"/>
    <property type="match status" value="1"/>
</dbReference>
<dbReference type="GO" id="GO:0008270">
    <property type="term" value="F:zinc ion binding"/>
    <property type="evidence" value="ECO:0007669"/>
    <property type="project" value="UniProtKB-UniRule"/>
</dbReference>
<dbReference type="PROSITE" id="PS00903">
    <property type="entry name" value="CYT_DCMP_DEAMINASES_1"/>
    <property type="match status" value="1"/>
</dbReference>
<sequence length="153" mass="16451">MPASSARPCRRVPVASPMSRSAEMAQDLFEAAREAMAKCHAPYSKFPVGAAIRADDGSIHAGANIEVISFPEGWCAETTAISHMVMAGQARIREVAVIAEKLDLCTPCGGCRQRLAEFSAPDTLVHLCDAEGVKKTLRMDELLPYAFETEVIG</sequence>
<dbReference type="AlphaFoldDB" id="A0A1C1YX56"/>
<evidence type="ECO:0000256" key="8">
    <source>
        <dbReference type="ARBA" id="ARBA00022833"/>
    </source>
</evidence>
<keyword evidence="17" id="KW-1185">Reference proteome</keyword>
<dbReference type="Gene3D" id="3.40.140.10">
    <property type="entry name" value="Cytidine Deaminase, domain 2"/>
    <property type="match status" value="1"/>
</dbReference>
<dbReference type="PANTHER" id="PTHR11644">
    <property type="entry name" value="CYTIDINE DEAMINASE"/>
    <property type="match status" value="1"/>
</dbReference>
<dbReference type="SUPFAM" id="SSF53927">
    <property type="entry name" value="Cytidine deaminase-like"/>
    <property type="match status" value="1"/>
</dbReference>
<evidence type="ECO:0000256" key="11">
    <source>
        <dbReference type="ARBA" id="ARBA00049558"/>
    </source>
</evidence>
<evidence type="ECO:0000313" key="17">
    <source>
        <dbReference type="Proteomes" id="UP000094795"/>
    </source>
</evidence>
<dbReference type="GO" id="GO:0072527">
    <property type="term" value="P:pyrimidine-containing compound metabolic process"/>
    <property type="evidence" value="ECO:0007669"/>
    <property type="project" value="UniProtKB-ARBA"/>
</dbReference>
<feature type="binding site" evidence="13">
    <location>
        <position position="108"/>
    </location>
    <ligand>
        <name>Zn(2+)</name>
        <dbReference type="ChEBI" id="CHEBI:29105"/>
        <note>catalytic</note>
    </ligand>
</feature>
<evidence type="ECO:0000256" key="10">
    <source>
        <dbReference type="ARBA" id="ARBA00049252"/>
    </source>
</evidence>
<evidence type="ECO:0000256" key="3">
    <source>
        <dbReference type="ARBA" id="ARBA00006576"/>
    </source>
</evidence>
<comment type="cofactor">
    <cofactor evidence="1 13 14">
        <name>Zn(2+)</name>
        <dbReference type="ChEBI" id="CHEBI:29105"/>
    </cofactor>
</comment>
<dbReference type="EC" id="3.5.4.5" evidence="4 14"/>
<comment type="catalytic activity">
    <reaction evidence="11 14">
        <text>cytidine + H2O + H(+) = uridine + NH4(+)</text>
        <dbReference type="Rhea" id="RHEA:16069"/>
        <dbReference type="ChEBI" id="CHEBI:15377"/>
        <dbReference type="ChEBI" id="CHEBI:15378"/>
        <dbReference type="ChEBI" id="CHEBI:16704"/>
        <dbReference type="ChEBI" id="CHEBI:17562"/>
        <dbReference type="ChEBI" id="CHEBI:28938"/>
        <dbReference type="EC" id="3.5.4.5"/>
    </reaction>
</comment>
<evidence type="ECO:0000256" key="6">
    <source>
        <dbReference type="ARBA" id="ARBA00022723"/>
    </source>
</evidence>